<dbReference type="CDD" id="cd06268">
    <property type="entry name" value="PBP1_ABC_transporter_LIVBP-like"/>
    <property type="match status" value="1"/>
</dbReference>
<dbReference type="InterPro" id="IPR028082">
    <property type="entry name" value="Peripla_BP_I"/>
</dbReference>
<dbReference type="SUPFAM" id="SSF52540">
    <property type="entry name" value="P-loop containing nucleoside triphosphate hydrolases"/>
    <property type="match status" value="1"/>
</dbReference>
<dbReference type="PANTHER" id="PTHR34301">
    <property type="entry name" value="DNA-BINDING PROTEIN-RELATED"/>
    <property type="match status" value="1"/>
</dbReference>
<feature type="domain" description="ATPase" evidence="2">
    <location>
        <begin position="60"/>
        <end position="199"/>
    </location>
</feature>
<dbReference type="Gene3D" id="3.40.50.2300">
    <property type="match status" value="1"/>
</dbReference>
<name>A0A8J7HS23_9NOST</name>
<dbReference type="GO" id="GO:0005524">
    <property type="term" value="F:ATP binding"/>
    <property type="evidence" value="ECO:0007669"/>
    <property type="project" value="InterPro"/>
</dbReference>
<dbReference type="InterPro" id="IPR019734">
    <property type="entry name" value="TPR_rpt"/>
</dbReference>
<organism evidence="3 4">
    <name type="scientific">Amazonocrinis nigriterrae CENA67</name>
    <dbReference type="NCBI Taxonomy" id="2794033"/>
    <lineage>
        <taxon>Bacteria</taxon>
        <taxon>Bacillati</taxon>
        <taxon>Cyanobacteriota</taxon>
        <taxon>Cyanophyceae</taxon>
        <taxon>Nostocales</taxon>
        <taxon>Nostocaceae</taxon>
        <taxon>Amazonocrinis</taxon>
        <taxon>Amazonocrinis nigriterrae</taxon>
    </lineage>
</organism>
<keyword evidence="4" id="KW-1185">Reference proteome</keyword>
<dbReference type="Gene3D" id="3.40.50.300">
    <property type="entry name" value="P-loop containing nucleotide triphosphate hydrolases"/>
    <property type="match status" value="1"/>
</dbReference>
<dbReference type="Proteomes" id="UP000632766">
    <property type="component" value="Unassembled WGS sequence"/>
</dbReference>
<dbReference type="SUPFAM" id="SSF53822">
    <property type="entry name" value="Periplasmic binding protein-like I"/>
    <property type="match status" value="1"/>
</dbReference>
<dbReference type="InterPro" id="IPR027417">
    <property type="entry name" value="P-loop_NTPase"/>
</dbReference>
<sequence>MSFCKIQYNIMYQTTTISMAQSISRRNPYIIGRPIDEPKLLFGRQDLFWFIEGNLKQGVKVTLLHGQRRIGKSSIIRNVPKFVKIDSFVFIPLNLEDYTHNNLYEILAGLAKDIQEYLQIDTNKIKLPTIQDLEQEVYIFYSKFLTKIYDYLRGRKIVLLIDEIEALIEQDSASVLDEFFNYLHSLIAVEHKLFLIIFTGRQSANMPNLLNYFQDASSREIGFLNQNSATELITQPAQGILEYEPAAIQAIIELSAGHPYFIQVICFAIFVRARELDKWHINLHDINHIVDKAIENAEAGLAWYWDQLTIPEKVVFSAVAESQKIAIEKNQKIPEKPLNLLKKYGVVKTEVIEKAVQELVDYNFLHHTGDKIKIELVRRWLLQRHPLRQEIKELEKFNEEENYFSYEAPTELTDQGNKQNNLVDFTNATTVIGQNYNLSKQVGSQPPVYFTPAKKRLSKSLNVGIIAGAMGISAIAGVGISHLSKPCFASESKVFGVFCVNNPSINFSSGDRTFFPIKGNIFRDQGIQSFKSNDYQAAMQSFAKAVADNPQDPEVLIYYNNARAKQQGNFFTLAVVVPADNNVKIAQEILRGVAQAQREFNDNNGLNGKLLYIIIANDGNGRKPEIAKEVAAELVKDKSVLAVIGQLYSESIQGALTEYQNAGMPVIPTNRNSSSSSYNAAQTFIKALTANADRTTILERLKNTNLSLYKNSRYPLFYSQRKPQSKPILLEIKNGELVALR</sequence>
<gene>
    <name evidence="3" type="ORF">I8748_04340</name>
</gene>
<dbReference type="PANTHER" id="PTHR34301:SF8">
    <property type="entry name" value="ATPASE DOMAIN-CONTAINING PROTEIN"/>
    <property type="match status" value="1"/>
</dbReference>
<evidence type="ECO:0000256" key="1">
    <source>
        <dbReference type="PROSITE-ProRule" id="PRU00339"/>
    </source>
</evidence>
<accession>A0A8J7HS23</accession>
<dbReference type="EMBL" id="JAECZC010000004">
    <property type="protein sequence ID" value="MBH8561414.1"/>
    <property type="molecule type" value="Genomic_DNA"/>
</dbReference>
<dbReference type="RefSeq" id="WP_198123430.1">
    <property type="nucleotide sequence ID" value="NZ_JAECZC010000004.1"/>
</dbReference>
<feature type="repeat" description="TPR" evidence="1">
    <location>
        <begin position="519"/>
        <end position="552"/>
    </location>
</feature>
<evidence type="ECO:0000313" key="4">
    <source>
        <dbReference type="Proteomes" id="UP000632766"/>
    </source>
</evidence>
<dbReference type="PROSITE" id="PS50005">
    <property type="entry name" value="TPR"/>
    <property type="match status" value="1"/>
</dbReference>
<evidence type="ECO:0000259" key="2">
    <source>
        <dbReference type="Pfam" id="PF01637"/>
    </source>
</evidence>
<reference evidence="3 4" key="1">
    <citation type="journal article" date="2021" name="Int. J. Syst. Evol. Microbiol.">
        <title>Amazonocrinis nigriterrae gen. nov., sp. nov., Atlanticothrix silvestris gen. nov., sp. nov. and Dendronalium phyllosphericum gen. nov., sp. nov., nostocacean cyanobacteria from Brazilian environments.</title>
        <authorList>
            <person name="Alvarenga D.O."/>
            <person name="Andreote A.P.D."/>
            <person name="Branco L.H.Z."/>
            <person name="Delbaje E."/>
            <person name="Cruz R.B."/>
            <person name="Varani A.M."/>
            <person name="Fiore M.F."/>
        </authorList>
    </citation>
    <scope>NUCLEOTIDE SEQUENCE [LARGE SCALE GENOMIC DNA]</scope>
    <source>
        <strain evidence="3 4">CENA67</strain>
    </source>
</reference>
<evidence type="ECO:0000313" key="3">
    <source>
        <dbReference type="EMBL" id="MBH8561414.1"/>
    </source>
</evidence>
<keyword evidence="1" id="KW-0802">TPR repeat</keyword>
<dbReference type="Pfam" id="PF01637">
    <property type="entry name" value="ATPase_2"/>
    <property type="match status" value="1"/>
</dbReference>
<comment type="caution">
    <text evidence="3">The sequence shown here is derived from an EMBL/GenBank/DDBJ whole genome shotgun (WGS) entry which is preliminary data.</text>
</comment>
<dbReference type="AlphaFoldDB" id="A0A8J7HS23"/>
<proteinExistence type="predicted"/>
<protein>
    <recommendedName>
        <fullName evidence="2">ATPase domain-containing protein</fullName>
    </recommendedName>
</protein>
<dbReference type="InterPro" id="IPR011579">
    <property type="entry name" value="ATPase_dom"/>
</dbReference>